<sequence length="203" mass="21006">MSPREPPLRGAAAERAAADNLVKKLLGQIDVLRKEAWVAAQAGPRLGSGVPSATPASEGQCHAEVGGLQRDTDVEMLAAPSAPSQPAVLCREALPFFPGAGAHQFRGGTCDVDDLLEVLVPAVKYPACRVHPPAADGSEGGGTALPHESEAQLTKQMDEVKPNSSVLPASACEDHLMFTESECNAKAGGLLAKAQTGEPLDKL</sequence>
<organism evidence="1 2">
    <name type="scientific">Prorocentrum cordatum</name>
    <dbReference type="NCBI Taxonomy" id="2364126"/>
    <lineage>
        <taxon>Eukaryota</taxon>
        <taxon>Sar</taxon>
        <taxon>Alveolata</taxon>
        <taxon>Dinophyceae</taxon>
        <taxon>Prorocentrales</taxon>
        <taxon>Prorocentraceae</taxon>
        <taxon>Prorocentrum</taxon>
    </lineage>
</organism>
<comment type="caution">
    <text evidence="1">The sequence shown here is derived from an EMBL/GenBank/DDBJ whole genome shotgun (WGS) entry which is preliminary data.</text>
</comment>
<reference evidence="1" key="1">
    <citation type="submission" date="2023-10" db="EMBL/GenBank/DDBJ databases">
        <authorList>
            <person name="Chen Y."/>
            <person name="Shah S."/>
            <person name="Dougan E. K."/>
            <person name="Thang M."/>
            <person name="Chan C."/>
        </authorList>
    </citation>
    <scope>NUCLEOTIDE SEQUENCE [LARGE SCALE GENOMIC DNA]</scope>
</reference>
<feature type="non-terminal residue" evidence="1">
    <location>
        <position position="203"/>
    </location>
</feature>
<evidence type="ECO:0000313" key="2">
    <source>
        <dbReference type="Proteomes" id="UP001189429"/>
    </source>
</evidence>
<evidence type="ECO:0000313" key="1">
    <source>
        <dbReference type="EMBL" id="CAK0804415.1"/>
    </source>
</evidence>
<dbReference type="Proteomes" id="UP001189429">
    <property type="component" value="Unassembled WGS sequence"/>
</dbReference>
<name>A0ABN9QFD9_9DINO</name>
<keyword evidence="2" id="KW-1185">Reference proteome</keyword>
<proteinExistence type="predicted"/>
<accession>A0ABN9QFD9</accession>
<protein>
    <submittedName>
        <fullName evidence="1">Uncharacterized protein</fullName>
    </submittedName>
</protein>
<gene>
    <name evidence="1" type="ORF">PCOR1329_LOCUS11230</name>
</gene>
<dbReference type="EMBL" id="CAUYUJ010003226">
    <property type="protein sequence ID" value="CAK0804415.1"/>
    <property type="molecule type" value="Genomic_DNA"/>
</dbReference>